<sequence length="93" mass="10659">MTSSKTSSRSRGTPVKENGTKLEEGLNVFKSDRFNADSYVQSKCSLNEKEIKQLCSYLLDLKRVSADEMRKSVYANYAAFIRRYQIWKGSCCL</sequence>
<proteinExistence type="predicted"/>
<dbReference type="GO" id="GO:0008104">
    <property type="term" value="P:intracellular protein localization"/>
    <property type="evidence" value="ECO:0007669"/>
    <property type="project" value="TreeGrafter"/>
</dbReference>
<evidence type="ECO:0000256" key="2">
    <source>
        <dbReference type="SAM" id="MobiDB-lite"/>
    </source>
</evidence>
<dbReference type="EMBL" id="CAADRP010001596">
    <property type="protein sequence ID" value="VFU43025.1"/>
    <property type="molecule type" value="Genomic_DNA"/>
</dbReference>
<keyword evidence="1" id="KW-0813">Transport</keyword>
<dbReference type="AlphaFoldDB" id="A0A6N2LS36"/>
<evidence type="ECO:0000256" key="1">
    <source>
        <dbReference type="ARBA" id="ARBA00022448"/>
    </source>
</evidence>
<accession>A0A6N2LS36</accession>
<dbReference type="Pfam" id="PF08700">
    <property type="entry name" value="VPS51_Exo84_N"/>
    <property type="match status" value="1"/>
</dbReference>
<evidence type="ECO:0000313" key="3">
    <source>
        <dbReference type="EMBL" id="VFU43025.1"/>
    </source>
</evidence>
<dbReference type="GO" id="GO:0006887">
    <property type="term" value="P:exocytosis"/>
    <property type="evidence" value="ECO:0007669"/>
    <property type="project" value="InterPro"/>
</dbReference>
<name>A0A6N2LS36_SALVM</name>
<dbReference type="PANTHER" id="PTHR21426">
    <property type="entry name" value="EXOCYST COMPLEX COMPONENT 8"/>
    <property type="match status" value="1"/>
</dbReference>
<dbReference type="InterPro" id="IPR033961">
    <property type="entry name" value="Exo84"/>
</dbReference>
<dbReference type="PANTHER" id="PTHR21426:SF12">
    <property type="entry name" value="EXOCYST COMPLEX COMPONENT 8"/>
    <property type="match status" value="1"/>
</dbReference>
<feature type="compositionally biased region" description="Low complexity" evidence="2">
    <location>
        <begin position="1"/>
        <end position="11"/>
    </location>
</feature>
<organism evidence="3">
    <name type="scientific">Salix viminalis</name>
    <name type="common">Common osier</name>
    <name type="synonym">Basket willow</name>
    <dbReference type="NCBI Taxonomy" id="40686"/>
    <lineage>
        <taxon>Eukaryota</taxon>
        <taxon>Viridiplantae</taxon>
        <taxon>Streptophyta</taxon>
        <taxon>Embryophyta</taxon>
        <taxon>Tracheophyta</taxon>
        <taxon>Spermatophyta</taxon>
        <taxon>Magnoliopsida</taxon>
        <taxon>eudicotyledons</taxon>
        <taxon>Gunneridae</taxon>
        <taxon>Pentapetalae</taxon>
        <taxon>rosids</taxon>
        <taxon>fabids</taxon>
        <taxon>Malpighiales</taxon>
        <taxon>Salicaceae</taxon>
        <taxon>Saliceae</taxon>
        <taxon>Salix</taxon>
    </lineage>
</organism>
<feature type="region of interest" description="Disordered" evidence="2">
    <location>
        <begin position="1"/>
        <end position="20"/>
    </location>
</feature>
<reference evidence="3" key="1">
    <citation type="submission" date="2019-03" db="EMBL/GenBank/DDBJ databases">
        <authorList>
            <person name="Mank J."/>
            <person name="Almeida P."/>
        </authorList>
    </citation>
    <scope>NUCLEOTIDE SEQUENCE</scope>
    <source>
        <strain evidence="3">78183</strain>
    </source>
</reference>
<gene>
    <name evidence="3" type="ORF">SVIM_LOCUS262062</name>
</gene>
<protein>
    <submittedName>
        <fullName evidence="3">Uncharacterized protein</fullName>
    </submittedName>
</protein>
<dbReference type="GO" id="GO:0006893">
    <property type="term" value="P:Golgi to plasma membrane transport"/>
    <property type="evidence" value="ECO:0007669"/>
    <property type="project" value="TreeGrafter"/>
</dbReference>
<dbReference type="GO" id="GO:0000145">
    <property type="term" value="C:exocyst"/>
    <property type="evidence" value="ECO:0007669"/>
    <property type="project" value="InterPro"/>
</dbReference>